<sequence length="411" mass="45146">MSDFRADGYYDSWSSNLNKASPEKRQGLVHKHRTLYEIIVKKGSEQSTIFINLKRGEGEITRSTSDHADVIATIGDDDLIHWIQGSVNGQRLFMLGKLKVKAKQQAPTHHRIATHARGKEGSCELTKEERIISTPTSNQDAIIVAYIAIVLANHSNRDKITSNHDMVLLEPGLARDAELGTLGLRGDDEAIIVVPEDGRVTLGANIESMKAPGLSTYPMQTGRGMRTLRGNDLLDHYSTGTAVAPSESGCWSSRVGHMDGRRLGEYKSPDGSTMTANGDCITHIKPRCDSGILLNSDCVVGNPSTPDGTDHRDQNCVSRELPKCTEEGYEWSELEKQCRKKGKTECLDGYREENGQCVSGDVPDCGKNGTLEGKDCIGKKEPTCSDDTYWDGEDCRSPDEPNCGEGKRFKK</sequence>
<dbReference type="Pfam" id="PF02036">
    <property type="entry name" value="SCP2"/>
    <property type="match status" value="1"/>
</dbReference>
<dbReference type="VEuPathDB" id="FungiDB:AO090005001379"/>
<dbReference type="Gene3D" id="3.30.1050.10">
    <property type="entry name" value="SCP2 sterol-binding domain"/>
    <property type="match status" value="1"/>
</dbReference>
<evidence type="ECO:0000256" key="1">
    <source>
        <dbReference type="SAM" id="MobiDB-lite"/>
    </source>
</evidence>
<evidence type="ECO:0000313" key="4">
    <source>
        <dbReference type="Proteomes" id="UP000190312"/>
    </source>
</evidence>
<gene>
    <name evidence="3" type="ORF">OAory_01002420</name>
</gene>
<protein>
    <submittedName>
        <fullName evidence="3">Sterol-binding domain protein</fullName>
    </submittedName>
</protein>
<dbReference type="Proteomes" id="UP000190312">
    <property type="component" value="Unassembled WGS sequence"/>
</dbReference>
<name>A0A1S9DTS2_ASPOZ</name>
<accession>A0A1S9DTS2</accession>
<feature type="region of interest" description="Disordered" evidence="1">
    <location>
        <begin position="392"/>
        <end position="411"/>
    </location>
</feature>
<proteinExistence type="predicted"/>
<evidence type="ECO:0000259" key="2">
    <source>
        <dbReference type="Pfam" id="PF02036"/>
    </source>
</evidence>
<dbReference type="EMBL" id="MKZY01000002">
    <property type="protein sequence ID" value="OOO12493.1"/>
    <property type="molecule type" value="Genomic_DNA"/>
</dbReference>
<reference evidence="3 4" key="1">
    <citation type="submission" date="2016-10" db="EMBL/GenBank/DDBJ databases">
        <title>Genome sequencing of Aspergillus oryzae BCC7051.</title>
        <authorList>
            <person name="Thammarongtham C."/>
            <person name="Vorapreeda T."/>
            <person name="Nookaew I."/>
            <person name="Srisuk T."/>
            <person name="Land M."/>
            <person name="Jeennor S."/>
            <person name="Laoteng K."/>
        </authorList>
    </citation>
    <scope>NUCLEOTIDE SEQUENCE [LARGE SCALE GENOMIC DNA]</scope>
    <source>
        <strain evidence="3 4">BCC7051</strain>
    </source>
</reference>
<evidence type="ECO:0000313" key="3">
    <source>
        <dbReference type="EMBL" id="OOO12493.1"/>
    </source>
</evidence>
<comment type="caution">
    <text evidence="3">The sequence shown here is derived from an EMBL/GenBank/DDBJ whole genome shotgun (WGS) entry which is preliminary data.</text>
</comment>
<dbReference type="InterPro" id="IPR036527">
    <property type="entry name" value="SCP2_sterol-bd_dom_sf"/>
</dbReference>
<dbReference type="InterPro" id="IPR003033">
    <property type="entry name" value="SCP2_sterol-bd_dom"/>
</dbReference>
<dbReference type="OrthoDB" id="7250310at2759"/>
<dbReference type="AlphaFoldDB" id="A0A1S9DTS2"/>
<dbReference type="SUPFAM" id="SSF55718">
    <property type="entry name" value="SCP-like"/>
    <property type="match status" value="1"/>
</dbReference>
<organism evidence="3 4">
    <name type="scientific">Aspergillus oryzae</name>
    <name type="common">Yellow koji mold</name>
    <dbReference type="NCBI Taxonomy" id="5062"/>
    <lineage>
        <taxon>Eukaryota</taxon>
        <taxon>Fungi</taxon>
        <taxon>Dikarya</taxon>
        <taxon>Ascomycota</taxon>
        <taxon>Pezizomycotina</taxon>
        <taxon>Eurotiomycetes</taxon>
        <taxon>Eurotiomycetidae</taxon>
        <taxon>Eurotiales</taxon>
        <taxon>Aspergillaceae</taxon>
        <taxon>Aspergillus</taxon>
        <taxon>Aspergillus subgen. Circumdati</taxon>
    </lineage>
</organism>
<feature type="domain" description="SCP2" evidence="2">
    <location>
        <begin position="19"/>
        <end position="101"/>
    </location>
</feature>